<evidence type="ECO:0000313" key="2">
    <source>
        <dbReference type="EMBL" id="TDW96627.1"/>
    </source>
</evidence>
<dbReference type="PANTHER" id="PTHR34406">
    <property type="entry name" value="PROTEIN YCEI"/>
    <property type="match status" value="1"/>
</dbReference>
<accession>A0A4R8DGN9</accession>
<gene>
    <name evidence="2" type="ORF">EDB95_4461</name>
</gene>
<dbReference type="EMBL" id="SODV01000002">
    <property type="protein sequence ID" value="TDW96627.1"/>
    <property type="molecule type" value="Genomic_DNA"/>
</dbReference>
<feature type="domain" description="Lipid/polyisoprenoid-binding YceI-like" evidence="1">
    <location>
        <begin position="22"/>
        <end position="174"/>
    </location>
</feature>
<dbReference type="InterPro" id="IPR007372">
    <property type="entry name" value="Lipid/polyisoprenoid-bd_YceI"/>
</dbReference>
<evidence type="ECO:0000313" key="3">
    <source>
        <dbReference type="Proteomes" id="UP000294498"/>
    </source>
</evidence>
<dbReference type="AlphaFoldDB" id="A0A4R8DGN9"/>
<dbReference type="Proteomes" id="UP000294498">
    <property type="component" value="Unassembled WGS sequence"/>
</dbReference>
<proteinExistence type="predicted"/>
<reference evidence="2 3" key="1">
    <citation type="submission" date="2019-03" db="EMBL/GenBank/DDBJ databases">
        <title>Genomic Encyclopedia of Type Strains, Phase IV (KMG-IV): sequencing the most valuable type-strain genomes for metagenomic binning, comparative biology and taxonomic classification.</title>
        <authorList>
            <person name="Goeker M."/>
        </authorList>
    </citation>
    <scope>NUCLEOTIDE SEQUENCE [LARGE SCALE GENOMIC DNA]</scope>
    <source>
        <strain evidence="2 3">DSM 100059</strain>
    </source>
</reference>
<dbReference type="SUPFAM" id="SSF101874">
    <property type="entry name" value="YceI-like"/>
    <property type="match status" value="1"/>
</dbReference>
<organism evidence="2 3">
    <name type="scientific">Dinghuibacter silviterrae</name>
    <dbReference type="NCBI Taxonomy" id="1539049"/>
    <lineage>
        <taxon>Bacteria</taxon>
        <taxon>Pseudomonadati</taxon>
        <taxon>Bacteroidota</taxon>
        <taxon>Chitinophagia</taxon>
        <taxon>Chitinophagales</taxon>
        <taxon>Chitinophagaceae</taxon>
        <taxon>Dinghuibacter</taxon>
    </lineage>
</organism>
<name>A0A4R8DGN9_9BACT</name>
<comment type="caution">
    <text evidence="2">The sequence shown here is derived from an EMBL/GenBank/DDBJ whole genome shotgun (WGS) entry which is preliminary data.</text>
</comment>
<dbReference type="Gene3D" id="2.40.128.110">
    <property type="entry name" value="Lipid/polyisoprenoid-binding, YceI-like"/>
    <property type="match status" value="1"/>
</dbReference>
<evidence type="ECO:0000259" key="1">
    <source>
        <dbReference type="SMART" id="SM00867"/>
    </source>
</evidence>
<dbReference type="PANTHER" id="PTHR34406:SF1">
    <property type="entry name" value="PROTEIN YCEI"/>
    <property type="match status" value="1"/>
</dbReference>
<sequence length="181" mass="20073">MKQTILAVTCLLVTLVKGYGQQYMTRSGFVGFYSKTPAEDIKAENHQGYAIIDEGKKNLAFAVLIKGFTFPKELMQEHFNENYIESDKYPKATFSGAYTGDVTPGQDGVYHVNVKGNLTIHGVTKPVEMPATIERKGGALIGHAVFHISPEDFNVSIPSIVREKIEKSFEVQVDIQCQPTK</sequence>
<keyword evidence="3" id="KW-1185">Reference proteome</keyword>
<protein>
    <submittedName>
        <fullName evidence="2">YceI-like domain-containing protein</fullName>
    </submittedName>
</protein>
<dbReference type="InterPro" id="IPR036761">
    <property type="entry name" value="TTHA0802/YceI-like_sf"/>
</dbReference>
<dbReference type="SMART" id="SM00867">
    <property type="entry name" value="YceI"/>
    <property type="match status" value="1"/>
</dbReference>
<dbReference type="RefSeq" id="WP_162852729.1">
    <property type="nucleotide sequence ID" value="NZ_SODV01000002.1"/>
</dbReference>
<dbReference type="Pfam" id="PF04264">
    <property type="entry name" value="YceI"/>
    <property type="match status" value="1"/>
</dbReference>